<name>A0A518D249_9BACT</name>
<dbReference type="EMBL" id="CP036290">
    <property type="protein sequence ID" value="QDU85537.1"/>
    <property type="molecule type" value="Genomic_DNA"/>
</dbReference>
<dbReference type="InterPro" id="IPR001497">
    <property type="entry name" value="MethylDNA_cys_MeTrfase_AS"/>
</dbReference>
<evidence type="ECO:0000256" key="6">
    <source>
        <dbReference type="ARBA" id="ARBA00022763"/>
    </source>
</evidence>
<sequence>MTVEEIRYRTVDTPSMSVLFAFTPKGLCFVTLTGELSQLEDWRERHEPRAELVHDRRLQPDFAKAVRAAAGGREADLSVRLDLRGTDFQKKVWRELRRIPRGATRTYADIARRIGNPKACRAVGRANGSNPVPLAIPCHRVVGAQGLGGFTFGGQIGGLEVKRGLLEAEGALLPT</sequence>
<feature type="domain" description="Methylated-DNA-[protein]-cysteine S-methyltransferase DNA binding" evidence="9">
    <location>
        <begin position="87"/>
        <end position="171"/>
    </location>
</feature>
<dbReference type="PROSITE" id="PS00374">
    <property type="entry name" value="MGMT"/>
    <property type="match status" value="1"/>
</dbReference>
<keyword evidence="5 10" id="KW-0808">Transferase</keyword>
<organism evidence="10 11">
    <name type="scientific">Rohdeia mirabilis</name>
    <dbReference type="NCBI Taxonomy" id="2528008"/>
    <lineage>
        <taxon>Bacteria</taxon>
        <taxon>Pseudomonadati</taxon>
        <taxon>Planctomycetota</taxon>
        <taxon>Planctomycetia</taxon>
        <taxon>Planctomycetia incertae sedis</taxon>
        <taxon>Rohdeia</taxon>
    </lineage>
</organism>
<dbReference type="EC" id="2.1.1.63" evidence="3"/>
<dbReference type="InterPro" id="IPR036217">
    <property type="entry name" value="MethylDNA_cys_MeTrfase_DNAb"/>
</dbReference>
<dbReference type="PANTHER" id="PTHR10815:SF13">
    <property type="entry name" value="METHYLATED-DNA--PROTEIN-CYSTEINE METHYLTRANSFERASE"/>
    <property type="match status" value="1"/>
</dbReference>
<dbReference type="Gene3D" id="1.10.10.10">
    <property type="entry name" value="Winged helix-like DNA-binding domain superfamily/Winged helix DNA-binding domain"/>
    <property type="match status" value="1"/>
</dbReference>
<comment type="similarity">
    <text evidence="2">Belongs to the MGMT family.</text>
</comment>
<proteinExistence type="inferred from homology"/>
<comment type="catalytic activity">
    <reaction evidence="1">
        <text>a 4-O-methyl-thymidine in DNA + L-cysteinyl-[protein] = a thymidine in DNA + S-methyl-L-cysteinyl-[protein]</text>
        <dbReference type="Rhea" id="RHEA:53428"/>
        <dbReference type="Rhea" id="RHEA-COMP:10131"/>
        <dbReference type="Rhea" id="RHEA-COMP:10132"/>
        <dbReference type="Rhea" id="RHEA-COMP:13555"/>
        <dbReference type="Rhea" id="RHEA-COMP:13556"/>
        <dbReference type="ChEBI" id="CHEBI:29950"/>
        <dbReference type="ChEBI" id="CHEBI:82612"/>
        <dbReference type="ChEBI" id="CHEBI:137386"/>
        <dbReference type="ChEBI" id="CHEBI:137387"/>
        <dbReference type="EC" id="2.1.1.63"/>
    </reaction>
</comment>
<evidence type="ECO:0000256" key="7">
    <source>
        <dbReference type="ARBA" id="ARBA00023204"/>
    </source>
</evidence>
<dbReference type="NCBIfam" id="TIGR00589">
    <property type="entry name" value="ogt"/>
    <property type="match status" value="1"/>
</dbReference>
<dbReference type="CDD" id="cd06445">
    <property type="entry name" value="ATase"/>
    <property type="match status" value="1"/>
</dbReference>
<accession>A0A518D249</accession>
<comment type="catalytic activity">
    <reaction evidence="8">
        <text>a 6-O-methyl-2'-deoxyguanosine in DNA + L-cysteinyl-[protein] = S-methyl-L-cysteinyl-[protein] + a 2'-deoxyguanosine in DNA</text>
        <dbReference type="Rhea" id="RHEA:24000"/>
        <dbReference type="Rhea" id="RHEA-COMP:10131"/>
        <dbReference type="Rhea" id="RHEA-COMP:10132"/>
        <dbReference type="Rhea" id="RHEA-COMP:11367"/>
        <dbReference type="Rhea" id="RHEA-COMP:11368"/>
        <dbReference type="ChEBI" id="CHEBI:29950"/>
        <dbReference type="ChEBI" id="CHEBI:82612"/>
        <dbReference type="ChEBI" id="CHEBI:85445"/>
        <dbReference type="ChEBI" id="CHEBI:85448"/>
        <dbReference type="EC" id="2.1.1.63"/>
    </reaction>
</comment>
<dbReference type="GO" id="GO:0032259">
    <property type="term" value="P:methylation"/>
    <property type="evidence" value="ECO:0007669"/>
    <property type="project" value="UniProtKB-KW"/>
</dbReference>
<dbReference type="GO" id="GO:0006281">
    <property type="term" value="P:DNA repair"/>
    <property type="evidence" value="ECO:0007669"/>
    <property type="project" value="UniProtKB-KW"/>
</dbReference>
<evidence type="ECO:0000256" key="2">
    <source>
        <dbReference type="ARBA" id="ARBA00008711"/>
    </source>
</evidence>
<dbReference type="Proteomes" id="UP000319342">
    <property type="component" value="Chromosome"/>
</dbReference>
<dbReference type="Pfam" id="PF01035">
    <property type="entry name" value="DNA_binding_1"/>
    <property type="match status" value="1"/>
</dbReference>
<dbReference type="GO" id="GO:0003908">
    <property type="term" value="F:methylated-DNA-[protein]-cysteine S-methyltransferase activity"/>
    <property type="evidence" value="ECO:0007669"/>
    <property type="project" value="UniProtKB-EC"/>
</dbReference>
<dbReference type="FunFam" id="1.10.10.10:FF:000214">
    <property type="entry name" value="Methylated-DNA--protein-cysteine methyltransferase"/>
    <property type="match status" value="1"/>
</dbReference>
<evidence type="ECO:0000256" key="4">
    <source>
        <dbReference type="ARBA" id="ARBA00022603"/>
    </source>
</evidence>
<keyword evidence="4 10" id="KW-0489">Methyltransferase</keyword>
<keyword evidence="7" id="KW-0234">DNA repair</keyword>
<evidence type="ECO:0000256" key="8">
    <source>
        <dbReference type="ARBA" id="ARBA00049348"/>
    </source>
</evidence>
<evidence type="ECO:0000259" key="9">
    <source>
        <dbReference type="Pfam" id="PF01035"/>
    </source>
</evidence>
<keyword evidence="11" id="KW-1185">Reference proteome</keyword>
<evidence type="ECO:0000256" key="5">
    <source>
        <dbReference type="ARBA" id="ARBA00022679"/>
    </source>
</evidence>
<gene>
    <name evidence="10" type="primary">ogt</name>
    <name evidence="10" type="ORF">Pla163_26690</name>
</gene>
<evidence type="ECO:0000256" key="3">
    <source>
        <dbReference type="ARBA" id="ARBA00011918"/>
    </source>
</evidence>
<dbReference type="InterPro" id="IPR036631">
    <property type="entry name" value="MGMT_N_sf"/>
</dbReference>
<dbReference type="Gene3D" id="3.30.160.70">
    <property type="entry name" value="Methylated DNA-protein cysteine methyltransferase domain"/>
    <property type="match status" value="1"/>
</dbReference>
<keyword evidence="6" id="KW-0227">DNA damage</keyword>
<dbReference type="SUPFAM" id="SSF53155">
    <property type="entry name" value="Methylated DNA-protein cysteine methyltransferase domain"/>
    <property type="match status" value="1"/>
</dbReference>
<dbReference type="PANTHER" id="PTHR10815">
    <property type="entry name" value="METHYLATED-DNA--PROTEIN-CYSTEINE METHYLTRANSFERASE"/>
    <property type="match status" value="1"/>
</dbReference>
<reference evidence="10 11" key="1">
    <citation type="submission" date="2019-02" db="EMBL/GenBank/DDBJ databases">
        <title>Deep-cultivation of Planctomycetes and their phenomic and genomic characterization uncovers novel biology.</title>
        <authorList>
            <person name="Wiegand S."/>
            <person name="Jogler M."/>
            <person name="Boedeker C."/>
            <person name="Pinto D."/>
            <person name="Vollmers J."/>
            <person name="Rivas-Marin E."/>
            <person name="Kohn T."/>
            <person name="Peeters S.H."/>
            <person name="Heuer A."/>
            <person name="Rast P."/>
            <person name="Oberbeckmann S."/>
            <person name="Bunk B."/>
            <person name="Jeske O."/>
            <person name="Meyerdierks A."/>
            <person name="Storesund J.E."/>
            <person name="Kallscheuer N."/>
            <person name="Luecker S."/>
            <person name="Lage O.M."/>
            <person name="Pohl T."/>
            <person name="Merkel B.J."/>
            <person name="Hornburger P."/>
            <person name="Mueller R.-W."/>
            <person name="Bruemmer F."/>
            <person name="Labrenz M."/>
            <person name="Spormann A.M."/>
            <person name="Op den Camp H."/>
            <person name="Overmann J."/>
            <person name="Amann R."/>
            <person name="Jetten M.S.M."/>
            <person name="Mascher T."/>
            <person name="Medema M.H."/>
            <person name="Devos D.P."/>
            <person name="Kaster A.-K."/>
            <person name="Ovreas L."/>
            <person name="Rohde M."/>
            <person name="Galperin M.Y."/>
            <person name="Jogler C."/>
        </authorList>
    </citation>
    <scope>NUCLEOTIDE SEQUENCE [LARGE SCALE GENOMIC DNA]</scope>
    <source>
        <strain evidence="10 11">Pla163</strain>
    </source>
</reference>
<evidence type="ECO:0000313" key="10">
    <source>
        <dbReference type="EMBL" id="QDU85537.1"/>
    </source>
</evidence>
<dbReference type="InterPro" id="IPR036388">
    <property type="entry name" value="WH-like_DNA-bd_sf"/>
</dbReference>
<dbReference type="AlphaFoldDB" id="A0A518D249"/>
<dbReference type="SUPFAM" id="SSF46767">
    <property type="entry name" value="Methylated DNA-protein cysteine methyltransferase, C-terminal domain"/>
    <property type="match status" value="1"/>
</dbReference>
<protein>
    <recommendedName>
        <fullName evidence="3">methylated-DNA--[protein]-cysteine S-methyltransferase</fullName>
        <ecNumber evidence="3">2.1.1.63</ecNumber>
    </recommendedName>
</protein>
<dbReference type="OrthoDB" id="9783680at2"/>
<evidence type="ECO:0000313" key="11">
    <source>
        <dbReference type="Proteomes" id="UP000319342"/>
    </source>
</evidence>
<evidence type="ECO:0000256" key="1">
    <source>
        <dbReference type="ARBA" id="ARBA00001286"/>
    </source>
</evidence>
<dbReference type="InterPro" id="IPR014048">
    <property type="entry name" value="MethylDNA_cys_MeTrfase_DNA-bd"/>
</dbReference>
<dbReference type="RefSeq" id="WP_145189067.1">
    <property type="nucleotide sequence ID" value="NZ_CP036290.1"/>
</dbReference>